<reference evidence="13" key="1">
    <citation type="submission" date="2016-10" db="EMBL/GenBank/DDBJ databases">
        <title>Sequence of Gallionella enrichment culture.</title>
        <authorList>
            <person name="Poehlein A."/>
            <person name="Muehling M."/>
            <person name="Daniel R."/>
        </authorList>
    </citation>
    <scope>NUCLEOTIDE SEQUENCE</scope>
</reference>
<dbReference type="AlphaFoldDB" id="A0A1J5SZD7"/>
<accession>A0A1J5SZD7</accession>
<dbReference type="EMBL" id="MLJW01000027">
    <property type="protein sequence ID" value="OIR09349.1"/>
    <property type="molecule type" value="Genomic_DNA"/>
</dbReference>
<evidence type="ECO:0000256" key="8">
    <source>
        <dbReference type="ARBA" id="ARBA00023014"/>
    </source>
</evidence>
<dbReference type="GO" id="GO:0016020">
    <property type="term" value="C:membrane"/>
    <property type="evidence" value="ECO:0007669"/>
    <property type="project" value="InterPro"/>
</dbReference>
<keyword evidence="6" id="KW-1278">Translocase</keyword>
<keyword evidence="7" id="KW-0408">Iron</keyword>
<keyword evidence="13" id="KW-0560">Oxidoreductase</keyword>
<proteinExistence type="inferred from homology"/>
<keyword evidence="10" id="KW-0830">Ubiquinone</keyword>
<dbReference type="InterPro" id="IPR017900">
    <property type="entry name" value="4Fe4S_Fe_S_CS"/>
</dbReference>
<dbReference type="HAMAP" id="MF_01351">
    <property type="entry name" value="NDH1_NuoI"/>
    <property type="match status" value="1"/>
</dbReference>
<organism evidence="13">
    <name type="scientific">mine drainage metagenome</name>
    <dbReference type="NCBI Taxonomy" id="410659"/>
    <lineage>
        <taxon>unclassified sequences</taxon>
        <taxon>metagenomes</taxon>
        <taxon>ecological metagenomes</taxon>
    </lineage>
</organism>
<dbReference type="InterPro" id="IPR010226">
    <property type="entry name" value="NADH_quinone_OxRdtase_chainI"/>
</dbReference>
<evidence type="ECO:0000256" key="5">
    <source>
        <dbReference type="ARBA" id="ARBA00022737"/>
    </source>
</evidence>
<evidence type="ECO:0000259" key="12">
    <source>
        <dbReference type="PROSITE" id="PS51379"/>
    </source>
</evidence>
<dbReference type="GO" id="GO:0046872">
    <property type="term" value="F:metal ion binding"/>
    <property type="evidence" value="ECO:0007669"/>
    <property type="project" value="UniProtKB-KW"/>
</dbReference>
<dbReference type="EC" id="1.6.5.11" evidence="13"/>
<evidence type="ECO:0000256" key="3">
    <source>
        <dbReference type="ARBA" id="ARBA00022719"/>
    </source>
</evidence>
<feature type="domain" description="4Fe-4S ferredoxin-type" evidence="12">
    <location>
        <begin position="93"/>
        <end position="122"/>
    </location>
</feature>
<evidence type="ECO:0000256" key="7">
    <source>
        <dbReference type="ARBA" id="ARBA00023004"/>
    </source>
</evidence>
<dbReference type="PANTHER" id="PTHR10849:SF24">
    <property type="entry name" value="NADH-QUINONE OXIDOREDUCTASE SUBUNIT I 2"/>
    <property type="match status" value="1"/>
</dbReference>
<comment type="caution">
    <text evidence="13">The sequence shown here is derived from an EMBL/GenBank/DDBJ whole genome shotgun (WGS) entry which is preliminary data.</text>
</comment>
<evidence type="ECO:0000256" key="9">
    <source>
        <dbReference type="ARBA" id="ARBA00023027"/>
    </source>
</evidence>
<sequence>MKAVREVLSGTKSLLVGMRLTLREFFKPTITVQYPHQTLPMPERFRGHIELKADPETGRPACTACKLCERACPSDCILVDGAKREGEKKKSVTEYHLDFTKCSLCGACIEACPSDAIQFSKRYNLASPTNDYRNMDLVQRFQDRAEKK</sequence>
<dbReference type="InterPro" id="IPR017896">
    <property type="entry name" value="4Fe4S_Fe-S-bd"/>
</dbReference>
<evidence type="ECO:0000256" key="6">
    <source>
        <dbReference type="ARBA" id="ARBA00022967"/>
    </source>
</evidence>
<evidence type="ECO:0000313" key="13">
    <source>
        <dbReference type="EMBL" id="OIR09349.1"/>
    </source>
</evidence>
<evidence type="ECO:0000256" key="1">
    <source>
        <dbReference type="ARBA" id="ARBA00022475"/>
    </source>
</evidence>
<dbReference type="Pfam" id="PF12838">
    <property type="entry name" value="Fer4_7"/>
    <property type="match status" value="1"/>
</dbReference>
<keyword evidence="4" id="KW-0479">Metal-binding</keyword>
<keyword evidence="9" id="KW-0520">NAD</keyword>
<dbReference type="PROSITE" id="PS00198">
    <property type="entry name" value="4FE4S_FER_1"/>
    <property type="match status" value="1"/>
</dbReference>
<keyword evidence="2" id="KW-0004">4Fe-4S</keyword>
<dbReference type="GO" id="GO:0051539">
    <property type="term" value="F:4 iron, 4 sulfur cluster binding"/>
    <property type="evidence" value="ECO:0007669"/>
    <property type="project" value="UniProtKB-KW"/>
</dbReference>
<keyword evidence="5" id="KW-0677">Repeat</keyword>
<dbReference type="PROSITE" id="PS51379">
    <property type="entry name" value="4FE4S_FER_2"/>
    <property type="match status" value="2"/>
</dbReference>
<gene>
    <name evidence="13" type="primary">nuoI_3</name>
    <name evidence="13" type="ORF">GALL_85820</name>
</gene>
<evidence type="ECO:0000256" key="11">
    <source>
        <dbReference type="ARBA" id="ARBA00023136"/>
    </source>
</evidence>
<dbReference type="GO" id="GO:0016651">
    <property type="term" value="F:oxidoreductase activity, acting on NAD(P)H"/>
    <property type="evidence" value="ECO:0007669"/>
    <property type="project" value="InterPro"/>
</dbReference>
<evidence type="ECO:0000256" key="4">
    <source>
        <dbReference type="ARBA" id="ARBA00022723"/>
    </source>
</evidence>
<keyword evidence="11" id="KW-0472">Membrane</keyword>
<dbReference type="GO" id="GO:0048038">
    <property type="term" value="F:quinone binding"/>
    <property type="evidence" value="ECO:0007669"/>
    <property type="project" value="UniProtKB-KW"/>
</dbReference>
<keyword evidence="8" id="KW-0411">Iron-sulfur</keyword>
<dbReference type="PANTHER" id="PTHR10849">
    <property type="entry name" value="NADH DEHYDROGENASE UBIQUINONE IRON-SULFUR PROTEIN 8, MITOCHONDRIAL"/>
    <property type="match status" value="1"/>
</dbReference>
<dbReference type="SUPFAM" id="SSF54862">
    <property type="entry name" value="4Fe-4S ferredoxins"/>
    <property type="match status" value="1"/>
</dbReference>
<dbReference type="NCBIfam" id="TIGR01971">
    <property type="entry name" value="NuoI"/>
    <property type="match status" value="1"/>
</dbReference>
<feature type="domain" description="4Fe-4S ferredoxin-type" evidence="12">
    <location>
        <begin position="49"/>
        <end position="82"/>
    </location>
</feature>
<dbReference type="Gene3D" id="3.30.70.3270">
    <property type="match status" value="1"/>
</dbReference>
<keyword evidence="3" id="KW-0874">Quinone</keyword>
<keyword evidence="1" id="KW-1003">Cell membrane</keyword>
<protein>
    <submittedName>
        <fullName evidence="13">NADH-quinone oxidoreductase subunit I</fullName>
        <ecNumber evidence="13">1.6.5.11</ecNumber>
    </submittedName>
</protein>
<evidence type="ECO:0000256" key="2">
    <source>
        <dbReference type="ARBA" id="ARBA00022485"/>
    </source>
</evidence>
<name>A0A1J5SZD7_9ZZZZ</name>
<evidence type="ECO:0000256" key="10">
    <source>
        <dbReference type="ARBA" id="ARBA00023075"/>
    </source>
</evidence>